<dbReference type="EMBL" id="CADCVP010000007">
    <property type="protein sequence ID" value="CAA9470665.1"/>
    <property type="molecule type" value="Genomic_DNA"/>
</dbReference>
<evidence type="ECO:0000313" key="2">
    <source>
        <dbReference type="EMBL" id="CAA9470665.1"/>
    </source>
</evidence>
<protein>
    <submittedName>
        <fullName evidence="2">Uncharacterized protein</fullName>
    </submittedName>
</protein>
<dbReference type="AlphaFoldDB" id="A0A6J4RD31"/>
<name>A0A6J4RD31_9ACTN</name>
<feature type="non-terminal residue" evidence="2">
    <location>
        <position position="1"/>
    </location>
</feature>
<reference evidence="2" key="1">
    <citation type="submission" date="2020-02" db="EMBL/GenBank/DDBJ databases">
        <authorList>
            <person name="Meier V. D."/>
        </authorList>
    </citation>
    <scope>NUCLEOTIDE SEQUENCE</scope>
    <source>
        <strain evidence="2">AVDCRST_MAG69</strain>
    </source>
</reference>
<evidence type="ECO:0000256" key="1">
    <source>
        <dbReference type="SAM" id="MobiDB-lite"/>
    </source>
</evidence>
<gene>
    <name evidence="2" type="ORF">AVDCRST_MAG69-62</name>
</gene>
<feature type="compositionally biased region" description="Basic residues" evidence="1">
    <location>
        <begin position="70"/>
        <end position="82"/>
    </location>
</feature>
<feature type="non-terminal residue" evidence="2">
    <location>
        <position position="82"/>
    </location>
</feature>
<sequence length="82" mass="9248">EHAGRHRAAGRPGDRDPDPRSQAAAFARTPARRRFPRVPQVLRFGPGTPRPRRRRRAHGLVPALLGARDGRRRSRPRAPHSL</sequence>
<feature type="region of interest" description="Disordered" evidence="1">
    <location>
        <begin position="1"/>
        <end position="82"/>
    </location>
</feature>
<accession>A0A6J4RD31</accession>
<organism evidence="2">
    <name type="scientific">uncultured Solirubrobacteraceae bacterium</name>
    <dbReference type="NCBI Taxonomy" id="1162706"/>
    <lineage>
        <taxon>Bacteria</taxon>
        <taxon>Bacillati</taxon>
        <taxon>Actinomycetota</taxon>
        <taxon>Thermoleophilia</taxon>
        <taxon>Solirubrobacterales</taxon>
        <taxon>Solirubrobacteraceae</taxon>
        <taxon>environmental samples</taxon>
    </lineage>
</organism>
<proteinExistence type="predicted"/>